<name>A0A199UAB8_MANES</name>
<accession>A0A199UAB8</accession>
<dbReference type="EMBL" id="KV450790">
    <property type="protein sequence ID" value="OAY21556.1"/>
    <property type="molecule type" value="Genomic_DNA"/>
</dbReference>
<dbReference type="Gene3D" id="3.60.10.10">
    <property type="entry name" value="Endonuclease/exonuclease/phosphatase"/>
    <property type="match status" value="1"/>
</dbReference>
<protein>
    <recommendedName>
        <fullName evidence="2">Endonuclease/exonuclease/phosphatase domain-containing protein</fullName>
    </recommendedName>
</protein>
<sequence length="134" mass="15919">MILGYSELELLWAWEPTYNSGLMRPYYSKAARVCLSDRNNDYERQNIDLEVQAEGFGRWRLSGFYGYPGWNRCRESWQLMCSLLDKSTLPWIILGDFNDLLYASEKESRNSQPQWLLNDFRNALQFCGLFDLDY</sequence>
<gene>
    <name evidence="1" type="ORF">MANES_S078000</name>
</gene>
<organism evidence="1">
    <name type="scientific">Manihot esculenta</name>
    <name type="common">Cassava</name>
    <name type="synonym">Jatropha manihot</name>
    <dbReference type="NCBI Taxonomy" id="3983"/>
    <lineage>
        <taxon>Eukaryota</taxon>
        <taxon>Viridiplantae</taxon>
        <taxon>Streptophyta</taxon>
        <taxon>Embryophyta</taxon>
        <taxon>Tracheophyta</taxon>
        <taxon>Spermatophyta</taxon>
        <taxon>Magnoliopsida</taxon>
        <taxon>eudicotyledons</taxon>
        <taxon>Gunneridae</taxon>
        <taxon>Pentapetalae</taxon>
        <taxon>rosids</taxon>
        <taxon>fabids</taxon>
        <taxon>Malpighiales</taxon>
        <taxon>Euphorbiaceae</taxon>
        <taxon>Crotonoideae</taxon>
        <taxon>Manihoteae</taxon>
        <taxon>Manihot</taxon>
    </lineage>
</organism>
<dbReference type="AlphaFoldDB" id="A0A199UAB8"/>
<dbReference type="InterPro" id="IPR036691">
    <property type="entry name" value="Endo/exonu/phosph_ase_sf"/>
</dbReference>
<feature type="non-terminal residue" evidence="1">
    <location>
        <position position="134"/>
    </location>
</feature>
<proteinExistence type="predicted"/>
<evidence type="ECO:0008006" key="2">
    <source>
        <dbReference type="Google" id="ProtNLM"/>
    </source>
</evidence>
<evidence type="ECO:0000313" key="1">
    <source>
        <dbReference type="EMBL" id="OAY21556.1"/>
    </source>
</evidence>
<reference evidence="1" key="1">
    <citation type="submission" date="2016-02" db="EMBL/GenBank/DDBJ databases">
        <title>WGS assembly of Manihot esculenta.</title>
        <authorList>
            <person name="Bredeson J.V."/>
            <person name="Prochnik S.E."/>
            <person name="Lyons J.B."/>
            <person name="Schmutz J."/>
            <person name="Grimwood J."/>
            <person name="Vrebalov J."/>
            <person name="Bart R.S."/>
            <person name="Amuge T."/>
            <person name="Ferguson M.E."/>
            <person name="Green R."/>
            <person name="Putnam N."/>
            <person name="Stites J."/>
            <person name="Rounsley S."/>
            <person name="Rokhsar D.S."/>
        </authorList>
    </citation>
    <scope>NUCLEOTIDE SEQUENCE [LARGE SCALE GENOMIC DNA]</scope>
    <source>
        <tissue evidence="1">Leaf</tissue>
    </source>
</reference>
<dbReference type="SUPFAM" id="SSF56219">
    <property type="entry name" value="DNase I-like"/>
    <property type="match status" value="1"/>
</dbReference>
<dbReference type="STRING" id="3983.A0A199UAB8"/>